<feature type="domain" description="Coenzyme PQQ synthesis protein F N-terminal lobe" evidence="14">
    <location>
        <begin position="258"/>
        <end position="398"/>
    </location>
</feature>
<protein>
    <recommendedName>
        <fullName evidence="4">Coenzyme PQQ synthesis protein F</fullName>
    </recommendedName>
    <alternativeName>
        <fullName evidence="12">Pyrroloquinoline quinone biosynthesis protein F</fullName>
    </alternativeName>
</protein>
<evidence type="ECO:0000259" key="15">
    <source>
        <dbReference type="Pfam" id="PF22456"/>
    </source>
</evidence>
<evidence type="ECO:0000256" key="2">
    <source>
        <dbReference type="ARBA" id="ARBA00004886"/>
    </source>
</evidence>
<comment type="caution">
    <text evidence="16">The sequence shown here is derived from an EMBL/GenBank/DDBJ whole genome shotgun (WGS) entry which is preliminary data.</text>
</comment>
<name>A0ABW1W077_9GAMM</name>
<dbReference type="InterPro" id="IPR011844">
    <property type="entry name" value="PQQ_synth_PqqF"/>
</dbReference>
<feature type="domain" description="Coenzyme PQQ synthesis protein F-like C-terminal lobe" evidence="15">
    <location>
        <begin position="656"/>
        <end position="727"/>
    </location>
</feature>
<evidence type="ECO:0000256" key="3">
    <source>
        <dbReference type="ARBA" id="ARBA00007261"/>
    </source>
</evidence>
<evidence type="ECO:0000256" key="10">
    <source>
        <dbReference type="ARBA" id="ARBA00023049"/>
    </source>
</evidence>
<keyword evidence="8" id="KW-0862">Zinc</keyword>
<dbReference type="InterPro" id="IPR001431">
    <property type="entry name" value="Pept_M16_Zn_BS"/>
</dbReference>
<evidence type="ECO:0000313" key="16">
    <source>
        <dbReference type="EMBL" id="MFC6379402.1"/>
    </source>
</evidence>
<keyword evidence="9" id="KW-0884">PQQ biosynthesis</keyword>
<evidence type="ECO:0000256" key="11">
    <source>
        <dbReference type="ARBA" id="ARBA00024932"/>
    </source>
</evidence>
<dbReference type="Gene3D" id="3.30.830.10">
    <property type="entry name" value="Metalloenzyme, LuxS/M16 peptidase-like"/>
    <property type="match status" value="2"/>
</dbReference>
<keyword evidence="10" id="KW-0482">Metalloprotease</keyword>
<comment type="cofactor">
    <cofactor evidence="1">
        <name>Zn(2+)</name>
        <dbReference type="ChEBI" id="CHEBI:29105"/>
    </cofactor>
</comment>
<evidence type="ECO:0000256" key="12">
    <source>
        <dbReference type="ARBA" id="ARBA00030977"/>
    </source>
</evidence>
<feature type="domain" description="Peptidase M16 N-terminal" evidence="13">
    <location>
        <begin position="26"/>
        <end position="148"/>
    </location>
</feature>
<evidence type="ECO:0000256" key="1">
    <source>
        <dbReference type="ARBA" id="ARBA00001947"/>
    </source>
</evidence>
<evidence type="ECO:0000259" key="13">
    <source>
        <dbReference type="Pfam" id="PF00675"/>
    </source>
</evidence>
<evidence type="ECO:0000256" key="9">
    <source>
        <dbReference type="ARBA" id="ARBA00022905"/>
    </source>
</evidence>
<evidence type="ECO:0000256" key="5">
    <source>
        <dbReference type="ARBA" id="ARBA00022670"/>
    </source>
</evidence>
<keyword evidence="7 16" id="KW-0378">Hydrolase</keyword>
<proteinExistence type="inferred from homology"/>
<evidence type="ECO:0000256" key="8">
    <source>
        <dbReference type="ARBA" id="ARBA00022833"/>
    </source>
</evidence>
<evidence type="ECO:0000256" key="7">
    <source>
        <dbReference type="ARBA" id="ARBA00022801"/>
    </source>
</evidence>
<dbReference type="InterPro" id="IPR054734">
    <property type="entry name" value="PqqF-like_C_4"/>
</dbReference>
<sequence>MSESTSLHYLSNGMAVQLQPVADLSAAAVCLRVDAGSHHEPDRWPGLAHLLEHLLFQGGQRFPGPQRLMPWVAARQGRVNATTEACRTLYYFDVRSEELSEGIARLLDMALLPEFSADAIRREIPVIDAEYGMLSRHTPTLITALLATGIHQPPAFRRFVAGNRQSLDGDLPALREALLAFHRQYYSPGRLCLIIRAPLSLADLSAALSQALSQTGSHQLMPLTAHRSLPLPDRAPVPVNERQTSGVLHMDGEGQHCLSYLLADPDSRLRAAVPLLQVLLSDAAPGSFIDAGRRQGLCHHASAEVVSAAPGYLWLLIRLTRPAGPAHPAGRFSRLFRHWLTQIRHLSADRQAHYLRLARQDFLRLSPMEQVRKVASGEVVAGEPDSAALAEAMLSASPCELQTEPSDGGQTLAARGFLCRWSPAPESEDGSPESVPAFVFYPQTASPAGARWLPEATPLPPATVPRCFRSETAGPEAGIILRPLRGSTLTGGQLSQLRYSLHPWISRVRHAGGEASVALHQGVPQIRMMLPVAGEALELIRLLCSLWPDLSAAGIAEDSTQEILIRRLLAEFPQRLAVTQQTPVWSCIIRCQEDALFSRISHSLQQTLLLQRQQPALSPLAGEARHLPVSDGDNAVLYFLPLGSDDPQALVAAQRLGAIYQPAFYHWLREELSAGYVVSCRFEQFADRQGILCALQSPRYDCAQLIAWCRQFFGRVREQIMQMTDGDGLPAEASVSSLPADALASELQNQMAGGLRPALEEPVSVRQLQQLHRRWEDAVGRAVILSCGR</sequence>
<dbReference type="PROSITE" id="PS00143">
    <property type="entry name" value="INSULINASE"/>
    <property type="match status" value="1"/>
</dbReference>
<dbReference type="GO" id="GO:0016787">
    <property type="term" value="F:hydrolase activity"/>
    <property type="evidence" value="ECO:0007669"/>
    <property type="project" value="UniProtKB-KW"/>
</dbReference>
<accession>A0ABW1W077</accession>
<dbReference type="InterPro" id="IPR054740">
    <property type="entry name" value="PqqF_N_2"/>
</dbReference>
<keyword evidence="5" id="KW-0645">Protease</keyword>
<dbReference type="InterPro" id="IPR011249">
    <property type="entry name" value="Metalloenz_LuxS/M16"/>
</dbReference>
<organism evidence="16 17">
    <name type="scientific">Tatumella terrea</name>
    <dbReference type="NCBI Taxonomy" id="419007"/>
    <lineage>
        <taxon>Bacteria</taxon>
        <taxon>Pseudomonadati</taxon>
        <taxon>Pseudomonadota</taxon>
        <taxon>Gammaproteobacteria</taxon>
        <taxon>Enterobacterales</taxon>
        <taxon>Erwiniaceae</taxon>
        <taxon>Tatumella</taxon>
    </lineage>
</organism>
<dbReference type="NCBIfam" id="TIGR02110">
    <property type="entry name" value="PQQ_syn_pqqF"/>
    <property type="match status" value="1"/>
</dbReference>
<dbReference type="Proteomes" id="UP001596230">
    <property type="component" value="Unassembled WGS sequence"/>
</dbReference>
<comment type="similarity">
    <text evidence="3">Belongs to the peptidase M16 family.</text>
</comment>
<dbReference type="InterPro" id="IPR050626">
    <property type="entry name" value="Peptidase_M16"/>
</dbReference>
<dbReference type="Pfam" id="PF22454">
    <property type="entry name" value="PQQ_syn_pqqF_N_2"/>
    <property type="match status" value="1"/>
</dbReference>
<dbReference type="EMBL" id="JBHSUB010000018">
    <property type="protein sequence ID" value="MFC6379402.1"/>
    <property type="molecule type" value="Genomic_DNA"/>
</dbReference>
<dbReference type="Pfam" id="PF00675">
    <property type="entry name" value="Peptidase_M16"/>
    <property type="match status" value="1"/>
</dbReference>
<dbReference type="PANTHER" id="PTHR43690:SF18">
    <property type="entry name" value="INSULIN-DEGRADING ENZYME-RELATED"/>
    <property type="match status" value="1"/>
</dbReference>
<evidence type="ECO:0000256" key="4">
    <source>
        <dbReference type="ARBA" id="ARBA00015088"/>
    </source>
</evidence>
<comment type="pathway">
    <text evidence="2">Cofactor biosynthesis; pyrroloquinoline quinone biosynthesis.</text>
</comment>
<reference evidence="17" key="1">
    <citation type="journal article" date="2019" name="Int. J. Syst. Evol. Microbiol.">
        <title>The Global Catalogue of Microorganisms (GCM) 10K type strain sequencing project: providing services to taxonomists for standard genome sequencing and annotation.</title>
        <authorList>
            <consortium name="The Broad Institute Genomics Platform"/>
            <consortium name="The Broad Institute Genome Sequencing Center for Infectious Disease"/>
            <person name="Wu L."/>
            <person name="Ma J."/>
        </authorList>
    </citation>
    <scope>NUCLEOTIDE SEQUENCE [LARGE SCALE GENOMIC DNA]</scope>
    <source>
        <strain evidence="17">CGMCC 1.18518</strain>
    </source>
</reference>
<dbReference type="Pfam" id="PF22456">
    <property type="entry name" value="PqqF-like_C_4"/>
    <property type="match status" value="1"/>
</dbReference>
<dbReference type="InterPro" id="IPR011765">
    <property type="entry name" value="Pept_M16_N"/>
</dbReference>
<evidence type="ECO:0000313" key="17">
    <source>
        <dbReference type="Proteomes" id="UP001596230"/>
    </source>
</evidence>
<gene>
    <name evidence="16" type="primary">pqqF</name>
    <name evidence="16" type="ORF">ACFP9W_15210</name>
</gene>
<dbReference type="RefSeq" id="WP_212712791.1">
    <property type="nucleotide sequence ID" value="NZ_JBHSUB010000018.1"/>
</dbReference>
<evidence type="ECO:0000259" key="14">
    <source>
        <dbReference type="Pfam" id="PF22454"/>
    </source>
</evidence>
<dbReference type="PANTHER" id="PTHR43690">
    <property type="entry name" value="NARDILYSIN"/>
    <property type="match status" value="1"/>
</dbReference>
<keyword evidence="6" id="KW-0479">Metal-binding</keyword>
<evidence type="ECO:0000256" key="6">
    <source>
        <dbReference type="ARBA" id="ARBA00022723"/>
    </source>
</evidence>
<comment type="function">
    <text evidence="11">Required for coenzyme pyrroloquinoline quinone (PQQ) biosynthesis. It is thought that this protein is a protease that cleaves peptides bond in a small peptide (gene pqqA), providing the glutamate and tyrosine residues which are necessary for the synthesis of PQQ.</text>
</comment>
<keyword evidence="17" id="KW-1185">Reference proteome</keyword>
<dbReference type="SUPFAM" id="SSF63411">
    <property type="entry name" value="LuxS/MPP-like metallohydrolase"/>
    <property type="match status" value="2"/>
</dbReference>